<geneLocation type="plasmid" evidence="2 3">
    <name>unnamed1</name>
</geneLocation>
<name>A0A1Q2L4H7_9BACL</name>
<sequence length="385" mass="43652">MIHADGNRVVCIRIESKKVFSKQFTSWLHFLKEPVRVNTEDMEDYLPAQPKAPITQLNAVYSALLDNIRLEENHYAQLTGESRGLTDSEVAIREYRSFPRKPWVVTKQLEHYVDAEAFHGTPGFYTNRYGWTIAGMQGLLIPYRNERNQIGGFQVRVDEPGLKAVLAGSFKDKVTAEIIERPNRVQVKINGEVYKETCLEEGERLDIQELRNYGVVTLKKGQRYFWVSSANKENGTGAGNPMPVHVAVPVAKLKDWQEGTPHRAKSVGITEGALKADIAVEHMARLHRAGKLELTEESPTMLALPGVNTWMNILPMLETMGTEEVTIYFDMDMLSNPDVLRATKQMLIKLKEEGYKVNLSMWSEEDGKGIDDVFLQGKFPQIKQV</sequence>
<proteinExistence type="predicted"/>
<dbReference type="Proteomes" id="UP000188184">
    <property type="component" value="Plasmid unnamed1"/>
</dbReference>
<dbReference type="EMBL" id="CP019641">
    <property type="protein sequence ID" value="AQQ55326.1"/>
    <property type="molecule type" value="Genomic_DNA"/>
</dbReference>
<gene>
    <name evidence="2" type="ORF">B0X71_19320</name>
</gene>
<keyword evidence="3" id="KW-1185">Reference proteome</keyword>
<organism evidence="2 3">
    <name type="scientific">Planococcus lenghuensis</name>
    <dbReference type="NCBI Taxonomy" id="2213202"/>
    <lineage>
        <taxon>Bacteria</taxon>
        <taxon>Bacillati</taxon>
        <taxon>Bacillota</taxon>
        <taxon>Bacilli</taxon>
        <taxon>Bacillales</taxon>
        <taxon>Caryophanaceae</taxon>
        <taxon>Planococcus</taxon>
    </lineage>
</organism>
<evidence type="ECO:0000313" key="2">
    <source>
        <dbReference type="EMBL" id="AQQ55326.1"/>
    </source>
</evidence>
<evidence type="ECO:0000313" key="3">
    <source>
        <dbReference type="Proteomes" id="UP000188184"/>
    </source>
</evidence>
<protein>
    <recommendedName>
        <fullName evidence="1">DUF3854 domain-containing protein</fullName>
    </recommendedName>
</protein>
<evidence type="ECO:0000259" key="1">
    <source>
        <dbReference type="Pfam" id="PF12965"/>
    </source>
</evidence>
<reference evidence="2 3" key="1">
    <citation type="submission" date="2017-02" db="EMBL/GenBank/DDBJ databases">
        <title>The complete genomic sequence of a novel cold adapted crude oil-degrading bacterium Planococcus qaidamina Y42.</title>
        <authorList>
            <person name="Yang R."/>
        </authorList>
    </citation>
    <scope>NUCLEOTIDE SEQUENCE [LARGE SCALE GENOMIC DNA]</scope>
    <source>
        <strain evidence="2 3">Y42</strain>
        <plasmid evidence="2 3">unnamed1</plasmid>
    </source>
</reference>
<dbReference type="Pfam" id="PF12965">
    <property type="entry name" value="DUF3854"/>
    <property type="match status" value="1"/>
</dbReference>
<accession>A0A1Q2L4H7</accession>
<dbReference type="AlphaFoldDB" id="A0A1Q2L4H7"/>
<dbReference type="InterPro" id="IPR024385">
    <property type="entry name" value="DUF3854"/>
</dbReference>
<keyword evidence="2" id="KW-0614">Plasmid</keyword>
<dbReference type="KEGG" id="pmar:B0X71_19320"/>
<feature type="domain" description="DUF3854" evidence="1">
    <location>
        <begin position="304"/>
        <end position="375"/>
    </location>
</feature>